<dbReference type="AlphaFoldDB" id="A0A2I1HN25"/>
<organism evidence="1 2">
    <name type="scientific">Rhizophagus irregularis</name>
    <dbReference type="NCBI Taxonomy" id="588596"/>
    <lineage>
        <taxon>Eukaryota</taxon>
        <taxon>Fungi</taxon>
        <taxon>Fungi incertae sedis</taxon>
        <taxon>Mucoromycota</taxon>
        <taxon>Glomeromycotina</taxon>
        <taxon>Glomeromycetes</taxon>
        <taxon>Glomerales</taxon>
        <taxon>Glomeraceae</taxon>
        <taxon>Rhizophagus</taxon>
    </lineage>
</organism>
<evidence type="ECO:0000313" key="1">
    <source>
        <dbReference type="EMBL" id="PKY60213.1"/>
    </source>
</evidence>
<dbReference type="EMBL" id="LLXI01004066">
    <property type="protein sequence ID" value="PKY60213.1"/>
    <property type="molecule type" value="Genomic_DNA"/>
</dbReference>
<proteinExistence type="predicted"/>
<gene>
    <name evidence="1" type="ORF">RhiirA4_550578</name>
</gene>
<evidence type="ECO:0000313" key="2">
    <source>
        <dbReference type="Proteomes" id="UP000234323"/>
    </source>
</evidence>
<dbReference type="Proteomes" id="UP000234323">
    <property type="component" value="Unassembled WGS sequence"/>
</dbReference>
<protein>
    <submittedName>
        <fullName evidence="1">Uncharacterized protein</fullName>
    </submittedName>
</protein>
<comment type="caution">
    <text evidence="1">The sequence shown here is derived from an EMBL/GenBank/DDBJ whole genome shotgun (WGS) entry which is preliminary data.</text>
</comment>
<keyword evidence="2" id="KW-1185">Reference proteome</keyword>
<accession>A0A2I1HN25</accession>
<name>A0A2I1HN25_9GLOM</name>
<reference evidence="1 2" key="1">
    <citation type="submission" date="2015-10" db="EMBL/GenBank/DDBJ databases">
        <title>Genome analyses suggest a sexual origin of heterokaryosis in a supposedly ancient asexual fungus.</title>
        <authorList>
            <person name="Ropars J."/>
            <person name="Sedzielewska K."/>
            <person name="Noel J."/>
            <person name="Charron P."/>
            <person name="Farinelli L."/>
            <person name="Marton T."/>
            <person name="Kruger M."/>
            <person name="Pelin A."/>
            <person name="Brachmann A."/>
            <person name="Corradi N."/>
        </authorList>
    </citation>
    <scope>NUCLEOTIDE SEQUENCE [LARGE SCALE GENOMIC DNA]</scope>
    <source>
        <strain evidence="1 2">A4</strain>
    </source>
</reference>
<sequence>MKGFDWVPGDWRPDCFLEFLRLLCFKEKFHFFRLFQITFSKTCLLNNFIFRYFYTFYIKNYIINT</sequence>